<protein>
    <submittedName>
        <fullName evidence="1">Uncharacterized protein</fullName>
    </submittedName>
</protein>
<organism evidence="1">
    <name type="scientific">Prevotella sp. GTC17260</name>
    <dbReference type="NCBI Taxonomy" id="3236796"/>
    <lineage>
        <taxon>Bacteria</taxon>
        <taxon>Pseudomonadati</taxon>
        <taxon>Bacteroidota</taxon>
        <taxon>Bacteroidia</taxon>
        <taxon>Bacteroidales</taxon>
        <taxon>Prevotellaceae</taxon>
        <taxon>Prevotella</taxon>
    </lineage>
</organism>
<name>A0AB33JFU3_9BACT</name>
<evidence type="ECO:0000313" key="1">
    <source>
        <dbReference type="EMBL" id="BFO78402.1"/>
    </source>
</evidence>
<dbReference type="AlphaFoldDB" id="A0AB33JFU3"/>
<sequence length="254" mass="29169">MSIMGKNGKLLNLNSDSPKYGNKSLVTKEQENELKRRKITFSFSYFKQIPNFQIGECSKGWHIGLLERLGALGTMTPQEVLEENRGSIALRCHPIDWSAKNIPIQRKDLDWLPKEILDNETDFPIMQFSITKSTGRIVGYFDRDSSIFHIVLLDPEHNIQPAKKTNYQIQPTTKGLSQYDDLLNKLERIKSIVSDCSDKKCKLHSHISVIEELHDNIVYIGLDNDFYSTYQEILKKIPLQKILENGILVSMDNA</sequence>
<proteinExistence type="predicted"/>
<gene>
    <name evidence="1" type="ORF">GTC17260_10370</name>
</gene>
<reference evidence="1" key="1">
    <citation type="submission" date="2024-07" db="EMBL/GenBank/DDBJ databases">
        <title>Complete genome sequence of Prevotella sp. YM-2024 GTC17260.</title>
        <authorList>
            <person name="Hayashi M."/>
            <person name="Muto Y."/>
            <person name="Tanaka K."/>
            <person name="Niwa H."/>
        </authorList>
    </citation>
    <scope>NUCLEOTIDE SEQUENCE</scope>
    <source>
        <strain evidence="1">GTC17260</strain>
    </source>
</reference>
<accession>A0AB33JFU3</accession>
<dbReference type="EMBL" id="AP035788">
    <property type="protein sequence ID" value="BFO78402.1"/>
    <property type="molecule type" value="Genomic_DNA"/>
</dbReference>